<dbReference type="Proteomes" id="UP000011701">
    <property type="component" value="Chromosome"/>
</dbReference>
<proteinExistence type="inferred from homology"/>
<evidence type="ECO:0000256" key="7">
    <source>
        <dbReference type="ARBA" id="ARBA00023016"/>
    </source>
</evidence>
<keyword evidence="2" id="KW-1277">Toxin-antitoxin system</keyword>
<sequence>MTAKEVLKLLKQNGWYICETKGSHYQLKHLKIRGKITIPFHGGDLKAGTLNSILKQAGLK</sequence>
<dbReference type="PATRIC" id="fig|999434.4.peg.2558"/>
<dbReference type="Gene3D" id="3.30.920.30">
    <property type="entry name" value="Hypothetical protein"/>
    <property type="match status" value="1"/>
</dbReference>
<evidence type="ECO:0000256" key="1">
    <source>
        <dbReference type="ARBA" id="ARBA00006620"/>
    </source>
</evidence>
<gene>
    <name evidence="8" type="ORF">HMPREF9723_02456</name>
</gene>
<dbReference type="PANTHER" id="PTHR34873:SF3">
    <property type="entry name" value="ADDICTION MODULE TOXIN, HICA FAMILY"/>
    <property type="match status" value="1"/>
</dbReference>
<organism evidence="8">
    <name type="scientific">Treponema denticola OTK</name>
    <dbReference type="NCBI Taxonomy" id="999434"/>
    <lineage>
        <taxon>Bacteria</taxon>
        <taxon>Pseudomonadati</taxon>
        <taxon>Spirochaetota</taxon>
        <taxon>Spirochaetia</taxon>
        <taxon>Spirochaetales</taxon>
        <taxon>Treponemataceae</taxon>
        <taxon>Treponema</taxon>
    </lineage>
</organism>
<dbReference type="Pfam" id="PF07927">
    <property type="entry name" value="HicA_toxin"/>
    <property type="match status" value="1"/>
</dbReference>
<evidence type="ECO:0000256" key="2">
    <source>
        <dbReference type="ARBA" id="ARBA00022649"/>
    </source>
</evidence>
<evidence type="ECO:0000256" key="5">
    <source>
        <dbReference type="ARBA" id="ARBA00022801"/>
    </source>
</evidence>
<evidence type="ECO:0000313" key="8">
    <source>
        <dbReference type="EMBL" id="EMB19759.1"/>
    </source>
</evidence>
<keyword evidence="4" id="KW-0255">Endonuclease</keyword>
<dbReference type="EMBL" id="AGDY01000010">
    <property type="protein sequence ID" value="EMB19759.1"/>
    <property type="molecule type" value="Genomic_DNA"/>
</dbReference>
<comment type="caution">
    <text evidence="8">The sequence shown here is derived from an EMBL/GenBank/DDBJ whole genome shotgun (WGS) entry which is preliminary data.</text>
</comment>
<dbReference type="GO" id="GO:0004519">
    <property type="term" value="F:endonuclease activity"/>
    <property type="evidence" value="ECO:0007669"/>
    <property type="project" value="UniProtKB-KW"/>
</dbReference>
<comment type="similarity">
    <text evidence="1">Belongs to the HicA mRNA interferase family.</text>
</comment>
<reference evidence="8" key="1">
    <citation type="submission" date="2012-01" db="EMBL/GenBank/DDBJ databases">
        <title>The Genome Sequence of Treponema denticola OTK.</title>
        <authorList>
            <consortium name="The Broad Institute Genome Sequencing Platform"/>
            <person name="Earl A."/>
            <person name="Ward D."/>
            <person name="Feldgarden M."/>
            <person name="Gevers D."/>
            <person name="Blanton J.M."/>
            <person name="Fenno C.J."/>
            <person name="Baranova O.V."/>
            <person name="Mathney J."/>
            <person name="Dewhirst F.E."/>
            <person name="Izard J."/>
            <person name="Young S.K."/>
            <person name="Zeng Q."/>
            <person name="Gargeya S."/>
            <person name="Fitzgerald M."/>
            <person name="Haas B."/>
            <person name="Abouelleil A."/>
            <person name="Alvarado L."/>
            <person name="Arachchi H.M."/>
            <person name="Berlin A."/>
            <person name="Chapman S.B."/>
            <person name="Gearin G."/>
            <person name="Goldberg J."/>
            <person name="Griggs A."/>
            <person name="Gujja S."/>
            <person name="Hansen M."/>
            <person name="Heiman D."/>
            <person name="Howarth C."/>
            <person name="Larimer J."/>
            <person name="Lui A."/>
            <person name="MacDonald P.J.P."/>
            <person name="McCowen C."/>
            <person name="Montmayeur A."/>
            <person name="Murphy C."/>
            <person name="Neiman D."/>
            <person name="Pearson M."/>
            <person name="Priest M."/>
            <person name="Roberts A."/>
            <person name="Saif S."/>
            <person name="Shea T."/>
            <person name="Sisk P."/>
            <person name="Stolte C."/>
            <person name="Sykes S."/>
            <person name="Wortman J."/>
            <person name="Nusbaum C."/>
            <person name="Birren B."/>
        </authorList>
    </citation>
    <scope>NUCLEOTIDE SEQUENCE [LARGE SCALE GENOMIC DNA]</scope>
    <source>
        <strain evidence="8">OTK</strain>
    </source>
</reference>
<protein>
    <recommendedName>
        <fullName evidence="9">Addiction module toxin, HicA family</fullName>
    </recommendedName>
</protein>
<accession>A0A0F6MLI5</accession>
<keyword evidence="5" id="KW-0378">Hydrolase</keyword>
<evidence type="ECO:0000256" key="4">
    <source>
        <dbReference type="ARBA" id="ARBA00022759"/>
    </source>
</evidence>
<keyword evidence="7" id="KW-0346">Stress response</keyword>
<evidence type="ECO:0008006" key="9">
    <source>
        <dbReference type="Google" id="ProtNLM"/>
    </source>
</evidence>
<dbReference type="InterPro" id="IPR012933">
    <property type="entry name" value="HicA_mRNA_interferase"/>
</dbReference>
<keyword evidence="3" id="KW-0540">Nuclease</keyword>
<name>A0A0F6MLI5_TREDN</name>
<dbReference type="InterPro" id="IPR038570">
    <property type="entry name" value="HicA_sf"/>
</dbReference>
<dbReference type="SUPFAM" id="SSF54786">
    <property type="entry name" value="YcfA/nrd intein domain"/>
    <property type="match status" value="1"/>
</dbReference>
<evidence type="ECO:0000256" key="3">
    <source>
        <dbReference type="ARBA" id="ARBA00022722"/>
    </source>
</evidence>
<evidence type="ECO:0000256" key="6">
    <source>
        <dbReference type="ARBA" id="ARBA00022884"/>
    </source>
</evidence>
<dbReference type="AlphaFoldDB" id="A0A0F6MLI5"/>
<dbReference type="GO" id="GO:0003729">
    <property type="term" value="F:mRNA binding"/>
    <property type="evidence" value="ECO:0007669"/>
    <property type="project" value="InterPro"/>
</dbReference>
<keyword evidence="6" id="KW-0694">RNA-binding</keyword>
<dbReference type="PANTHER" id="PTHR34873">
    <property type="entry name" value="SSR1766 PROTEIN"/>
    <property type="match status" value="1"/>
</dbReference>
<dbReference type="RefSeq" id="WP_002671420.1">
    <property type="nucleotide sequence ID" value="NZ_CM001797.1"/>
</dbReference>
<dbReference type="HOGENOM" id="CLU_164851_4_2_12"/>
<dbReference type="GO" id="GO:0016787">
    <property type="term" value="F:hydrolase activity"/>
    <property type="evidence" value="ECO:0007669"/>
    <property type="project" value="UniProtKB-KW"/>
</dbReference>